<proteinExistence type="predicted"/>
<dbReference type="PANTHER" id="PTHR24173:SF74">
    <property type="entry name" value="ANKYRIN REPEAT DOMAIN-CONTAINING PROTEIN 16"/>
    <property type="match status" value="1"/>
</dbReference>
<feature type="repeat" description="ANK" evidence="3">
    <location>
        <begin position="34"/>
        <end position="66"/>
    </location>
</feature>
<evidence type="ECO:0000256" key="1">
    <source>
        <dbReference type="ARBA" id="ARBA00022737"/>
    </source>
</evidence>
<keyword evidence="1" id="KW-0677">Repeat</keyword>
<dbReference type="SMART" id="SM00248">
    <property type="entry name" value="ANK"/>
    <property type="match status" value="9"/>
</dbReference>
<dbReference type="Gene3D" id="1.25.40.20">
    <property type="entry name" value="Ankyrin repeat-containing domain"/>
    <property type="match status" value="3"/>
</dbReference>
<dbReference type="SUPFAM" id="SSF48403">
    <property type="entry name" value="Ankyrin repeat"/>
    <property type="match status" value="1"/>
</dbReference>
<comment type="caution">
    <text evidence="5">The sequence shown here is derived from an EMBL/GenBank/DDBJ whole genome shotgun (WGS) entry which is preliminary data.</text>
</comment>
<evidence type="ECO:0000313" key="5">
    <source>
        <dbReference type="EMBL" id="KAL3877330.1"/>
    </source>
</evidence>
<evidence type="ECO:0000313" key="6">
    <source>
        <dbReference type="Proteomes" id="UP001634394"/>
    </source>
</evidence>
<dbReference type="SUPFAM" id="SSF158235">
    <property type="entry name" value="SOCS box-like"/>
    <property type="match status" value="1"/>
</dbReference>
<feature type="repeat" description="ANK" evidence="3">
    <location>
        <begin position="67"/>
        <end position="99"/>
    </location>
</feature>
<dbReference type="InterPro" id="IPR001496">
    <property type="entry name" value="SOCS_box"/>
</dbReference>
<feature type="domain" description="SOCS box" evidence="4">
    <location>
        <begin position="368"/>
        <end position="414"/>
    </location>
</feature>
<gene>
    <name evidence="5" type="ORF">ACJMK2_035060</name>
</gene>
<keyword evidence="2 3" id="KW-0040">ANK repeat</keyword>
<dbReference type="Pfam" id="PF07525">
    <property type="entry name" value="SOCS_box"/>
    <property type="match status" value="1"/>
</dbReference>
<name>A0ABD3WXN6_SINWO</name>
<dbReference type="PROSITE" id="PS50297">
    <property type="entry name" value="ANK_REP_REGION"/>
    <property type="match status" value="7"/>
</dbReference>
<dbReference type="Proteomes" id="UP001634394">
    <property type="component" value="Unassembled WGS sequence"/>
</dbReference>
<dbReference type="InterPro" id="IPR002110">
    <property type="entry name" value="Ankyrin_rpt"/>
</dbReference>
<dbReference type="SMART" id="SM00969">
    <property type="entry name" value="SOCS_box"/>
    <property type="match status" value="1"/>
</dbReference>
<sequence>MSGAGTLLDAARHGKPDVVELALLGTYGDYSSDDLNLALVKAAIEGSVECVELLLDYGADINATDVDGDTALIMAGSNGHEKVVKCLLDRGCMVSIIGSSDLSVLHRAAWDGMISVVKLLLQSDKKQVKELLEAKEMFGDTPLMLACAQGHLEVTDVLIKAGSDLFARNQDEEMAIHHAAKKGHTEVIKHLHDAGVDLNIVSAWGYTPILYAAMNNQIEALKYIVNNGADINTACHAKKTALHYAAAKGCDEMVRFLIDAGAETEVYDVHGKTPLFDAVYQSHPNATKLLIKAGANVNIKGQAFFDGVQKVSLFYVAIWKGNTEIIQDVYKAGAGIIDVFKEIMLCEKIKLHLKKSPEVQGMLEHLATHPMTLKEICRLKIRTSCAQNRVTRVTKIKSLSLPISLQQYLLFSDF</sequence>
<dbReference type="EMBL" id="JBJQND010000005">
    <property type="protein sequence ID" value="KAL3877331.1"/>
    <property type="molecule type" value="Genomic_DNA"/>
</dbReference>
<dbReference type="Pfam" id="PF12796">
    <property type="entry name" value="Ank_2"/>
    <property type="match status" value="3"/>
</dbReference>
<evidence type="ECO:0000259" key="4">
    <source>
        <dbReference type="PROSITE" id="PS50225"/>
    </source>
</evidence>
<evidence type="ECO:0000256" key="2">
    <source>
        <dbReference type="ARBA" id="ARBA00023043"/>
    </source>
</evidence>
<accession>A0ABD3WXN6</accession>
<dbReference type="EMBL" id="JBJQND010000005">
    <property type="protein sequence ID" value="KAL3877330.1"/>
    <property type="molecule type" value="Genomic_DNA"/>
</dbReference>
<keyword evidence="6" id="KW-1185">Reference proteome</keyword>
<evidence type="ECO:0000256" key="3">
    <source>
        <dbReference type="PROSITE-ProRule" id="PRU00023"/>
    </source>
</evidence>
<dbReference type="AlphaFoldDB" id="A0ABD3WXN6"/>
<dbReference type="InterPro" id="IPR036770">
    <property type="entry name" value="Ankyrin_rpt-contain_sf"/>
</dbReference>
<dbReference type="PRINTS" id="PR01415">
    <property type="entry name" value="ANKYRIN"/>
</dbReference>
<organism evidence="5 6">
    <name type="scientific">Sinanodonta woodiana</name>
    <name type="common">Chinese pond mussel</name>
    <name type="synonym">Anodonta woodiana</name>
    <dbReference type="NCBI Taxonomy" id="1069815"/>
    <lineage>
        <taxon>Eukaryota</taxon>
        <taxon>Metazoa</taxon>
        <taxon>Spiralia</taxon>
        <taxon>Lophotrochozoa</taxon>
        <taxon>Mollusca</taxon>
        <taxon>Bivalvia</taxon>
        <taxon>Autobranchia</taxon>
        <taxon>Heteroconchia</taxon>
        <taxon>Palaeoheterodonta</taxon>
        <taxon>Unionida</taxon>
        <taxon>Unionoidea</taxon>
        <taxon>Unionidae</taxon>
        <taxon>Unioninae</taxon>
        <taxon>Sinanodonta</taxon>
    </lineage>
</organism>
<feature type="repeat" description="ANK" evidence="3">
    <location>
        <begin position="270"/>
        <end position="302"/>
    </location>
</feature>
<feature type="repeat" description="ANK" evidence="3">
    <location>
        <begin position="237"/>
        <end position="269"/>
    </location>
</feature>
<dbReference type="CDD" id="cd03716">
    <property type="entry name" value="SOCS_ASB_like"/>
    <property type="match status" value="1"/>
</dbReference>
<feature type="repeat" description="ANK" evidence="3">
    <location>
        <begin position="204"/>
        <end position="236"/>
    </location>
</feature>
<protein>
    <recommendedName>
        <fullName evidence="4">SOCS box domain-containing protein</fullName>
    </recommendedName>
</protein>
<dbReference type="Gene3D" id="1.10.750.20">
    <property type="entry name" value="SOCS box"/>
    <property type="match status" value="1"/>
</dbReference>
<dbReference type="InterPro" id="IPR036036">
    <property type="entry name" value="SOCS_box-like_dom_sf"/>
</dbReference>
<reference evidence="5 6" key="1">
    <citation type="submission" date="2024-11" db="EMBL/GenBank/DDBJ databases">
        <title>Chromosome-level genome assembly of the freshwater bivalve Anodonta woodiana.</title>
        <authorList>
            <person name="Chen X."/>
        </authorList>
    </citation>
    <scope>NUCLEOTIDE SEQUENCE [LARGE SCALE GENOMIC DNA]</scope>
    <source>
        <strain evidence="5">MN2024</strain>
        <tissue evidence="5">Gills</tissue>
    </source>
</reference>
<feature type="repeat" description="ANK" evidence="3">
    <location>
        <begin position="171"/>
        <end position="203"/>
    </location>
</feature>
<dbReference type="PROSITE" id="PS50225">
    <property type="entry name" value="SOCS"/>
    <property type="match status" value="1"/>
</dbReference>
<feature type="repeat" description="ANK" evidence="3">
    <location>
        <begin position="138"/>
        <end position="170"/>
    </location>
</feature>
<dbReference type="PROSITE" id="PS50088">
    <property type="entry name" value="ANK_REPEAT"/>
    <property type="match status" value="7"/>
</dbReference>
<dbReference type="PANTHER" id="PTHR24173">
    <property type="entry name" value="ANKYRIN REPEAT CONTAINING"/>
    <property type="match status" value="1"/>
</dbReference>
<dbReference type="Pfam" id="PF13606">
    <property type="entry name" value="Ank_3"/>
    <property type="match status" value="1"/>
</dbReference>